<reference evidence="1 2" key="1">
    <citation type="journal article" date="2015" name="Genome Biol. Evol.">
        <title>Phylogenomic analyses indicate that early fungi evolved digesting cell walls of algal ancestors of land plants.</title>
        <authorList>
            <person name="Chang Y."/>
            <person name="Wang S."/>
            <person name="Sekimoto S."/>
            <person name="Aerts A.L."/>
            <person name="Choi C."/>
            <person name="Clum A."/>
            <person name="LaButti K.M."/>
            <person name="Lindquist E.A."/>
            <person name="Yee Ngan C."/>
            <person name="Ohm R.A."/>
            <person name="Salamov A.A."/>
            <person name="Grigoriev I.V."/>
            <person name="Spatafora J.W."/>
            <person name="Berbee M.L."/>
        </authorList>
    </citation>
    <scope>NUCLEOTIDE SEQUENCE [LARGE SCALE GENOMIC DNA]</scope>
    <source>
        <strain evidence="1 2">NRRL 1564</strain>
    </source>
</reference>
<dbReference type="AlphaFoldDB" id="A0A2G5B0W9"/>
<name>A0A2G5B0W9_COERN</name>
<dbReference type="EMBL" id="KZ303594">
    <property type="protein sequence ID" value="PIA12665.1"/>
    <property type="molecule type" value="Genomic_DNA"/>
</dbReference>
<accession>A0A2G5B0W9</accession>
<proteinExistence type="predicted"/>
<keyword evidence="2" id="KW-1185">Reference proteome</keyword>
<evidence type="ECO:0000313" key="2">
    <source>
        <dbReference type="Proteomes" id="UP000242474"/>
    </source>
</evidence>
<evidence type="ECO:0000313" key="1">
    <source>
        <dbReference type="EMBL" id="PIA12665.1"/>
    </source>
</evidence>
<protein>
    <submittedName>
        <fullName evidence="1">Uncharacterized protein</fullName>
    </submittedName>
</protein>
<dbReference type="Proteomes" id="UP000242474">
    <property type="component" value="Unassembled WGS sequence"/>
</dbReference>
<organism evidence="1 2">
    <name type="scientific">Coemansia reversa (strain ATCC 12441 / NRRL 1564)</name>
    <dbReference type="NCBI Taxonomy" id="763665"/>
    <lineage>
        <taxon>Eukaryota</taxon>
        <taxon>Fungi</taxon>
        <taxon>Fungi incertae sedis</taxon>
        <taxon>Zoopagomycota</taxon>
        <taxon>Kickxellomycotina</taxon>
        <taxon>Kickxellomycetes</taxon>
        <taxon>Kickxellales</taxon>
        <taxon>Kickxellaceae</taxon>
        <taxon>Coemansia</taxon>
    </lineage>
</organism>
<sequence>MLVTQHLTYCDRRVAGITTGILFSATKERSVVAELERGRSRSTACEIGGVDDRFDVARAGFDGSDGSPGGSVSSVGSVGVACSVGSPTEERWGSSSVDVFIVQ</sequence>
<gene>
    <name evidence="1" type="ORF">COEREDRAFT_12396</name>
</gene>